<gene>
    <name evidence="1" type="ordered locus">MTR_8g088350</name>
</gene>
<evidence type="ECO:0000313" key="1">
    <source>
        <dbReference type="EMBL" id="AET04395.1"/>
    </source>
</evidence>
<dbReference type="PaxDb" id="3880-AET04395"/>
<name>G7L838_MEDTR</name>
<dbReference type="EMBL" id="CM001224">
    <property type="protein sequence ID" value="AET04395.1"/>
    <property type="molecule type" value="Genomic_DNA"/>
</dbReference>
<dbReference type="HOGENOM" id="CLU_3127406_0_0_1"/>
<evidence type="ECO:0000313" key="2">
    <source>
        <dbReference type="EnsemblPlants" id="AET04395"/>
    </source>
</evidence>
<proteinExistence type="predicted"/>
<reference evidence="1 3" key="2">
    <citation type="journal article" date="2014" name="BMC Genomics">
        <title>An improved genome release (version Mt4.0) for the model legume Medicago truncatula.</title>
        <authorList>
            <person name="Tang H."/>
            <person name="Krishnakumar V."/>
            <person name="Bidwell S."/>
            <person name="Rosen B."/>
            <person name="Chan A."/>
            <person name="Zhou S."/>
            <person name="Gentzbittel L."/>
            <person name="Childs K.L."/>
            <person name="Yandell M."/>
            <person name="Gundlach H."/>
            <person name="Mayer K.F."/>
            <person name="Schwartz D.C."/>
            <person name="Town C.D."/>
        </authorList>
    </citation>
    <scope>GENOME REANNOTATION</scope>
    <source>
        <strain evidence="2 3">cv. Jemalong A17</strain>
    </source>
</reference>
<protein>
    <submittedName>
        <fullName evidence="1 2">Uncharacterized protein</fullName>
    </submittedName>
</protein>
<reference evidence="1 3" key="1">
    <citation type="journal article" date="2011" name="Nature">
        <title>The Medicago genome provides insight into the evolution of rhizobial symbioses.</title>
        <authorList>
            <person name="Young N.D."/>
            <person name="Debelle F."/>
            <person name="Oldroyd G.E."/>
            <person name="Geurts R."/>
            <person name="Cannon S.B."/>
            <person name="Udvardi M.K."/>
            <person name="Benedito V.A."/>
            <person name="Mayer K.F."/>
            <person name="Gouzy J."/>
            <person name="Schoof H."/>
            <person name="Van de Peer Y."/>
            <person name="Proost S."/>
            <person name="Cook D.R."/>
            <person name="Meyers B.C."/>
            <person name="Spannagl M."/>
            <person name="Cheung F."/>
            <person name="De Mita S."/>
            <person name="Krishnakumar V."/>
            <person name="Gundlach H."/>
            <person name="Zhou S."/>
            <person name="Mudge J."/>
            <person name="Bharti A.K."/>
            <person name="Murray J.D."/>
            <person name="Naoumkina M.A."/>
            <person name="Rosen B."/>
            <person name="Silverstein K.A."/>
            <person name="Tang H."/>
            <person name="Rombauts S."/>
            <person name="Zhao P.X."/>
            <person name="Zhou P."/>
            <person name="Barbe V."/>
            <person name="Bardou P."/>
            <person name="Bechner M."/>
            <person name="Bellec A."/>
            <person name="Berger A."/>
            <person name="Berges H."/>
            <person name="Bidwell S."/>
            <person name="Bisseling T."/>
            <person name="Choisne N."/>
            <person name="Couloux A."/>
            <person name="Denny R."/>
            <person name="Deshpande S."/>
            <person name="Dai X."/>
            <person name="Doyle J.J."/>
            <person name="Dudez A.M."/>
            <person name="Farmer A.D."/>
            <person name="Fouteau S."/>
            <person name="Franken C."/>
            <person name="Gibelin C."/>
            <person name="Gish J."/>
            <person name="Goldstein S."/>
            <person name="Gonzalez A.J."/>
            <person name="Green P.J."/>
            <person name="Hallab A."/>
            <person name="Hartog M."/>
            <person name="Hua A."/>
            <person name="Humphray S.J."/>
            <person name="Jeong D.H."/>
            <person name="Jing Y."/>
            <person name="Jocker A."/>
            <person name="Kenton S.M."/>
            <person name="Kim D.J."/>
            <person name="Klee K."/>
            <person name="Lai H."/>
            <person name="Lang C."/>
            <person name="Lin S."/>
            <person name="Macmil S.L."/>
            <person name="Magdelenat G."/>
            <person name="Matthews L."/>
            <person name="McCorrison J."/>
            <person name="Monaghan E.L."/>
            <person name="Mun J.H."/>
            <person name="Najar F.Z."/>
            <person name="Nicholson C."/>
            <person name="Noirot C."/>
            <person name="O'Bleness M."/>
            <person name="Paule C.R."/>
            <person name="Poulain J."/>
            <person name="Prion F."/>
            <person name="Qin B."/>
            <person name="Qu C."/>
            <person name="Retzel E.F."/>
            <person name="Riddle C."/>
            <person name="Sallet E."/>
            <person name="Samain S."/>
            <person name="Samson N."/>
            <person name="Sanders I."/>
            <person name="Saurat O."/>
            <person name="Scarpelli C."/>
            <person name="Schiex T."/>
            <person name="Segurens B."/>
            <person name="Severin A.J."/>
            <person name="Sherrier D.J."/>
            <person name="Shi R."/>
            <person name="Sims S."/>
            <person name="Singer S.R."/>
            <person name="Sinharoy S."/>
            <person name="Sterck L."/>
            <person name="Viollet A."/>
            <person name="Wang B.B."/>
            <person name="Wang K."/>
            <person name="Wang M."/>
            <person name="Wang X."/>
            <person name="Warfsmann J."/>
            <person name="Weissenbach J."/>
            <person name="White D.D."/>
            <person name="White J.D."/>
            <person name="Wiley G.B."/>
            <person name="Wincker P."/>
            <person name="Xing Y."/>
            <person name="Yang L."/>
            <person name="Yao Z."/>
            <person name="Ying F."/>
            <person name="Zhai J."/>
            <person name="Zhou L."/>
            <person name="Zuber A."/>
            <person name="Denarie J."/>
            <person name="Dixon R.A."/>
            <person name="May G.D."/>
            <person name="Schwartz D.C."/>
            <person name="Rogers J."/>
            <person name="Quetier F."/>
            <person name="Town C.D."/>
            <person name="Roe B.A."/>
        </authorList>
    </citation>
    <scope>NUCLEOTIDE SEQUENCE [LARGE SCALE GENOMIC DNA]</scope>
    <source>
        <strain evidence="1">A17</strain>
        <strain evidence="2 3">cv. Jemalong A17</strain>
    </source>
</reference>
<dbReference type="Proteomes" id="UP000002051">
    <property type="component" value="Chromosome 8"/>
</dbReference>
<organism evidence="1 3">
    <name type="scientific">Medicago truncatula</name>
    <name type="common">Barrel medic</name>
    <name type="synonym">Medicago tribuloides</name>
    <dbReference type="NCBI Taxonomy" id="3880"/>
    <lineage>
        <taxon>Eukaryota</taxon>
        <taxon>Viridiplantae</taxon>
        <taxon>Streptophyta</taxon>
        <taxon>Embryophyta</taxon>
        <taxon>Tracheophyta</taxon>
        <taxon>Spermatophyta</taxon>
        <taxon>Magnoliopsida</taxon>
        <taxon>eudicotyledons</taxon>
        <taxon>Gunneridae</taxon>
        <taxon>Pentapetalae</taxon>
        <taxon>rosids</taxon>
        <taxon>fabids</taxon>
        <taxon>Fabales</taxon>
        <taxon>Fabaceae</taxon>
        <taxon>Papilionoideae</taxon>
        <taxon>50 kb inversion clade</taxon>
        <taxon>NPAAA clade</taxon>
        <taxon>Hologalegina</taxon>
        <taxon>IRL clade</taxon>
        <taxon>Trifolieae</taxon>
        <taxon>Medicago</taxon>
    </lineage>
</organism>
<sequence>MGVHCFKDQNAKKDDFMKLNLQFTIETWVTEKYVHALFWGFQHPRGDSQF</sequence>
<reference evidence="2" key="3">
    <citation type="submission" date="2015-04" db="UniProtKB">
        <authorList>
            <consortium name="EnsemblPlants"/>
        </authorList>
    </citation>
    <scope>IDENTIFICATION</scope>
    <source>
        <strain evidence="2">cv. Jemalong A17</strain>
    </source>
</reference>
<dbReference type="EnsemblPlants" id="AET04395">
    <property type="protein sequence ID" value="AET04395"/>
    <property type="gene ID" value="MTR_8g088350"/>
</dbReference>
<evidence type="ECO:0000313" key="3">
    <source>
        <dbReference type="Proteomes" id="UP000002051"/>
    </source>
</evidence>
<dbReference type="AlphaFoldDB" id="G7L838"/>
<keyword evidence="3" id="KW-1185">Reference proteome</keyword>
<accession>G7L838</accession>